<feature type="region of interest" description="Disordered" evidence="1">
    <location>
        <begin position="21"/>
        <end position="57"/>
    </location>
</feature>
<sequence length="57" mass="6724">MDHPDRWTDLFEDKFSPIIVGKNANQAHERDTGDKERNIQDFGNNPDFRLLKPHPLH</sequence>
<protein>
    <submittedName>
        <fullName evidence="2">Uncharacterized protein</fullName>
    </submittedName>
</protein>
<dbReference type="RefSeq" id="WP_199860218.1">
    <property type="nucleotide sequence ID" value="NZ_CP063196.1"/>
</dbReference>
<evidence type="ECO:0000313" key="3">
    <source>
        <dbReference type="Proteomes" id="UP000265719"/>
    </source>
</evidence>
<dbReference type="AlphaFoldDB" id="A0AA97M1X0"/>
<dbReference type="Proteomes" id="UP000265719">
    <property type="component" value="Chromosome"/>
</dbReference>
<organism evidence="2 3">
    <name type="scientific">Thermobifida halotolerans</name>
    <dbReference type="NCBI Taxonomy" id="483545"/>
    <lineage>
        <taxon>Bacteria</taxon>
        <taxon>Bacillati</taxon>
        <taxon>Actinomycetota</taxon>
        <taxon>Actinomycetes</taxon>
        <taxon>Streptosporangiales</taxon>
        <taxon>Nocardiopsidaceae</taxon>
        <taxon>Thermobifida</taxon>
    </lineage>
</organism>
<evidence type="ECO:0000313" key="2">
    <source>
        <dbReference type="EMBL" id="UOE22248.1"/>
    </source>
</evidence>
<dbReference type="KEGG" id="thao:NI17_009375"/>
<reference evidence="2" key="1">
    <citation type="submission" date="2020-10" db="EMBL/GenBank/DDBJ databases">
        <title>De novo genome project of the cellulose decomposer Thermobifida halotolerans type strain.</title>
        <authorList>
            <person name="Nagy I."/>
            <person name="Horvath B."/>
            <person name="Kukolya J."/>
            <person name="Nagy I."/>
            <person name="Orsini M."/>
        </authorList>
    </citation>
    <scope>NUCLEOTIDE SEQUENCE</scope>
    <source>
        <strain evidence="2">DSM 44931</strain>
    </source>
</reference>
<accession>A0AA97M1X0</accession>
<keyword evidence="3" id="KW-1185">Reference proteome</keyword>
<gene>
    <name evidence="2" type="ORF">NI17_009375</name>
</gene>
<proteinExistence type="predicted"/>
<dbReference type="EMBL" id="CP063196">
    <property type="protein sequence ID" value="UOE22248.1"/>
    <property type="molecule type" value="Genomic_DNA"/>
</dbReference>
<feature type="compositionally biased region" description="Basic and acidic residues" evidence="1">
    <location>
        <begin position="27"/>
        <end position="39"/>
    </location>
</feature>
<name>A0AA97M1X0_9ACTN</name>
<evidence type="ECO:0000256" key="1">
    <source>
        <dbReference type="SAM" id="MobiDB-lite"/>
    </source>
</evidence>